<evidence type="ECO:0000313" key="8">
    <source>
        <dbReference type="Proteomes" id="UP000215509"/>
    </source>
</evidence>
<keyword evidence="4" id="KW-0450">Lipoyl</keyword>
<sequence length="237" mass="26543">MSEEQHEDYTIDVTPIRRTIAERTRRSLSEVPHAFMMMEADVTNLVRLRHAAKERFLQQEGVALTYLPFLVNAVVCAIKEHPLMNSIYVNDKIMVKKDVNLSLLVGTEHAVWAPVLKQADRLSIAGLAIEIDKVTRKAREGRLKLEDLQGGTFTVNNTGSFGSISSYPTVNQPQAAILTFESIVNKPVVLDEMIAVRSMVHLCLSLDHRILNGTVCGSFLQSVRGNLENIQLNTQLY</sequence>
<gene>
    <name evidence="7" type="ORF">CF651_24550</name>
</gene>
<dbReference type="GO" id="GO:0031405">
    <property type="term" value="F:lipoic acid binding"/>
    <property type="evidence" value="ECO:0007669"/>
    <property type="project" value="TreeGrafter"/>
</dbReference>
<dbReference type="EMBL" id="NMQW01000040">
    <property type="protein sequence ID" value="OXM83661.1"/>
    <property type="molecule type" value="Genomic_DNA"/>
</dbReference>
<comment type="cofactor">
    <cofactor evidence="1">
        <name>(R)-lipoate</name>
        <dbReference type="ChEBI" id="CHEBI:83088"/>
    </cofactor>
</comment>
<comment type="similarity">
    <text evidence="2">Belongs to the 2-oxoacid dehydrogenase family.</text>
</comment>
<keyword evidence="5" id="KW-0012">Acyltransferase</keyword>
<dbReference type="GO" id="GO:0005737">
    <property type="term" value="C:cytoplasm"/>
    <property type="evidence" value="ECO:0007669"/>
    <property type="project" value="TreeGrafter"/>
</dbReference>
<dbReference type="AlphaFoldDB" id="A0A229UJW1"/>
<comment type="caution">
    <text evidence="7">The sequence shown here is derived from an EMBL/GenBank/DDBJ whole genome shotgun (WGS) entry which is preliminary data.</text>
</comment>
<dbReference type="Gene3D" id="3.30.559.10">
    <property type="entry name" value="Chloramphenicol acetyltransferase-like domain"/>
    <property type="match status" value="1"/>
</dbReference>
<protein>
    <recommendedName>
        <fullName evidence="6">2-oxoacid dehydrogenase acyltransferase catalytic domain-containing protein</fullName>
    </recommendedName>
</protein>
<dbReference type="GO" id="GO:0016407">
    <property type="term" value="F:acetyltransferase activity"/>
    <property type="evidence" value="ECO:0007669"/>
    <property type="project" value="TreeGrafter"/>
</dbReference>
<dbReference type="InterPro" id="IPR050743">
    <property type="entry name" value="2-oxoacid_DH_E2_comp"/>
</dbReference>
<keyword evidence="8" id="KW-1185">Reference proteome</keyword>
<evidence type="ECO:0000259" key="6">
    <source>
        <dbReference type="Pfam" id="PF00198"/>
    </source>
</evidence>
<accession>A0A229UJW1</accession>
<dbReference type="Pfam" id="PF00198">
    <property type="entry name" value="2-oxoacid_dh"/>
    <property type="match status" value="1"/>
</dbReference>
<feature type="domain" description="2-oxoacid dehydrogenase acyltransferase catalytic" evidence="6">
    <location>
        <begin position="7"/>
        <end position="231"/>
    </location>
</feature>
<dbReference type="PANTHER" id="PTHR43178:SF5">
    <property type="entry name" value="LIPOAMIDE ACYLTRANSFERASE COMPONENT OF BRANCHED-CHAIN ALPHA-KETO ACID DEHYDROGENASE COMPLEX, MITOCHONDRIAL"/>
    <property type="match status" value="1"/>
</dbReference>
<dbReference type="OrthoDB" id="9805770at2"/>
<evidence type="ECO:0000256" key="3">
    <source>
        <dbReference type="ARBA" id="ARBA00022679"/>
    </source>
</evidence>
<evidence type="ECO:0000313" key="7">
    <source>
        <dbReference type="EMBL" id="OXM83661.1"/>
    </source>
</evidence>
<dbReference type="InterPro" id="IPR023213">
    <property type="entry name" value="CAT-like_dom_sf"/>
</dbReference>
<evidence type="ECO:0000256" key="4">
    <source>
        <dbReference type="ARBA" id="ARBA00022823"/>
    </source>
</evidence>
<dbReference type="FunFam" id="3.30.559.10:FF:000007">
    <property type="entry name" value="Dihydrolipoamide acetyltransferase component of pyruvate dehydrogenase complex"/>
    <property type="match status" value="1"/>
</dbReference>
<dbReference type="SUPFAM" id="SSF52777">
    <property type="entry name" value="CoA-dependent acyltransferases"/>
    <property type="match status" value="1"/>
</dbReference>
<name>A0A229UJW1_9BACL</name>
<evidence type="ECO:0000256" key="2">
    <source>
        <dbReference type="ARBA" id="ARBA00007317"/>
    </source>
</evidence>
<dbReference type="InterPro" id="IPR001078">
    <property type="entry name" value="2-oxoacid_DH_actylTfrase"/>
</dbReference>
<reference evidence="7 8" key="1">
    <citation type="submission" date="2017-07" db="EMBL/GenBank/DDBJ databases">
        <title>Genome sequencing and assembly of Paenibacillus rigui.</title>
        <authorList>
            <person name="Mayilraj S."/>
        </authorList>
    </citation>
    <scope>NUCLEOTIDE SEQUENCE [LARGE SCALE GENOMIC DNA]</scope>
    <source>
        <strain evidence="7 8">JCM 16352</strain>
    </source>
</reference>
<evidence type="ECO:0000256" key="5">
    <source>
        <dbReference type="ARBA" id="ARBA00023315"/>
    </source>
</evidence>
<dbReference type="Proteomes" id="UP000215509">
    <property type="component" value="Unassembled WGS sequence"/>
</dbReference>
<organism evidence="7 8">
    <name type="scientific">Paenibacillus rigui</name>
    <dbReference type="NCBI Taxonomy" id="554312"/>
    <lineage>
        <taxon>Bacteria</taxon>
        <taxon>Bacillati</taxon>
        <taxon>Bacillota</taxon>
        <taxon>Bacilli</taxon>
        <taxon>Bacillales</taxon>
        <taxon>Paenibacillaceae</taxon>
        <taxon>Paenibacillus</taxon>
    </lineage>
</organism>
<keyword evidence="3" id="KW-0808">Transferase</keyword>
<dbReference type="PANTHER" id="PTHR43178">
    <property type="entry name" value="DIHYDROLIPOAMIDE ACETYLTRANSFERASE COMPONENT OF PYRUVATE DEHYDROGENASE COMPLEX"/>
    <property type="match status" value="1"/>
</dbReference>
<proteinExistence type="inferred from homology"/>
<evidence type="ECO:0000256" key="1">
    <source>
        <dbReference type="ARBA" id="ARBA00001938"/>
    </source>
</evidence>